<dbReference type="RefSeq" id="WP_249280556.1">
    <property type="nucleotide sequence ID" value="NZ_JACRSS010000003.1"/>
</dbReference>
<evidence type="ECO:0000313" key="3">
    <source>
        <dbReference type="Proteomes" id="UP000617951"/>
    </source>
</evidence>
<evidence type="ECO:0000256" key="1">
    <source>
        <dbReference type="SAM" id="Phobius"/>
    </source>
</evidence>
<dbReference type="AlphaFoldDB" id="A0A926HXB9"/>
<keyword evidence="1" id="KW-0472">Membrane</keyword>
<feature type="transmembrane region" description="Helical" evidence="1">
    <location>
        <begin position="74"/>
        <end position="93"/>
    </location>
</feature>
<feature type="transmembrane region" description="Helical" evidence="1">
    <location>
        <begin position="47"/>
        <end position="65"/>
    </location>
</feature>
<accession>A0A926HXB9</accession>
<organism evidence="2 3">
    <name type="scientific">Guopingia tenuis</name>
    <dbReference type="NCBI Taxonomy" id="2763656"/>
    <lineage>
        <taxon>Bacteria</taxon>
        <taxon>Bacillati</taxon>
        <taxon>Bacillota</taxon>
        <taxon>Clostridia</taxon>
        <taxon>Christensenellales</taxon>
        <taxon>Christensenellaceae</taxon>
        <taxon>Guopingia</taxon>
    </lineage>
</organism>
<keyword evidence="1" id="KW-1133">Transmembrane helix</keyword>
<sequence length="95" mass="9958">MKKSMDAVLAGSLILCIVLAILGYFLLPDTLVMQITASGAAGTTMPKLLGILISPAFSAFALFWYKKDRGGRSAVIVSAVAVLIGILTLAFNLGR</sequence>
<comment type="caution">
    <text evidence="2">The sequence shown here is derived from an EMBL/GenBank/DDBJ whole genome shotgun (WGS) entry which is preliminary data.</text>
</comment>
<name>A0A926HXB9_9FIRM</name>
<proteinExistence type="predicted"/>
<keyword evidence="3" id="KW-1185">Reference proteome</keyword>
<evidence type="ECO:0000313" key="2">
    <source>
        <dbReference type="EMBL" id="MBC8538910.1"/>
    </source>
</evidence>
<dbReference type="EMBL" id="JACRSS010000003">
    <property type="protein sequence ID" value="MBC8538910.1"/>
    <property type="molecule type" value="Genomic_DNA"/>
</dbReference>
<protein>
    <submittedName>
        <fullName evidence="2">Uncharacterized protein</fullName>
    </submittedName>
</protein>
<dbReference type="Proteomes" id="UP000617951">
    <property type="component" value="Unassembled WGS sequence"/>
</dbReference>
<feature type="transmembrane region" description="Helical" evidence="1">
    <location>
        <begin position="7"/>
        <end position="27"/>
    </location>
</feature>
<keyword evidence="1" id="KW-0812">Transmembrane</keyword>
<reference evidence="2" key="1">
    <citation type="submission" date="2020-08" db="EMBL/GenBank/DDBJ databases">
        <title>Genome public.</title>
        <authorList>
            <person name="Liu C."/>
            <person name="Sun Q."/>
        </authorList>
    </citation>
    <scope>NUCLEOTIDE SEQUENCE</scope>
    <source>
        <strain evidence="2">NSJ-63</strain>
    </source>
</reference>
<gene>
    <name evidence="2" type="ORF">H8693_08170</name>
</gene>